<sequence>MAFVGASLPTVRVPRRAAAALVCAASPSPSRLPPPPQPSTNVSRRSALAAAAAAIAAAATTALAFPRPAAADRTGKYSTKLTAARRYKPRITAAVAALAAVGPVLAPTSSANDGAWRDTVRTYVEGADGGLSAAKLFGSTYFSEGNRVSEREKELAEEVGAVEAAVGRLGVAAKSGSQSAAWAAWRAAAGGFNNYLTVAKLDEVPRIELGDE</sequence>
<name>A0A1X6P628_PORUM</name>
<dbReference type="OrthoDB" id="10649624at2759"/>
<dbReference type="InterPro" id="IPR006311">
    <property type="entry name" value="TAT_signal"/>
</dbReference>
<gene>
    <name evidence="2" type="ORF">BU14_0202s0003</name>
</gene>
<organism evidence="2 3">
    <name type="scientific">Porphyra umbilicalis</name>
    <name type="common">Purple laver</name>
    <name type="synonym">Red alga</name>
    <dbReference type="NCBI Taxonomy" id="2786"/>
    <lineage>
        <taxon>Eukaryota</taxon>
        <taxon>Rhodophyta</taxon>
        <taxon>Bangiophyceae</taxon>
        <taxon>Bangiales</taxon>
        <taxon>Bangiaceae</taxon>
        <taxon>Porphyra</taxon>
    </lineage>
</organism>
<proteinExistence type="predicted"/>
<accession>A0A1X6P628</accession>
<dbReference type="AlphaFoldDB" id="A0A1X6P628"/>
<evidence type="ECO:0000256" key="1">
    <source>
        <dbReference type="SAM" id="MobiDB-lite"/>
    </source>
</evidence>
<evidence type="ECO:0008006" key="4">
    <source>
        <dbReference type="Google" id="ProtNLM"/>
    </source>
</evidence>
<keyword evidence="3" id="KW-1185">Reference proteome</keyword>
<dbReference type="PROSITE" id="PS51318">
    <property type="entry name" value="TAT"/>
    <property type="match status" value="1"/>
</dbReference>
<reference evidence="2 3" key="1">
    <citation type="submission" date="2017-03" db="EMBL/GenBank/DDBJ databases">
        <title>WGS assembly of Porphyra umbilicalis.</title>
        <authorList>
            <person name="Brawley S.H."/>
            <person name="Blouin N.A."/>
            <person name="Ficko-Blean E."/>
            <person name="Wheeler G.L."/>
            <person name="Lohr M."/>
            <person name="Goodson H.V."/>
            <person name="Jenkins J.W."/>
            <person name="Blaby-Haas C.E."/>
            <person name="Helliwell K.E."/>
            <person name="Chan C."/>
            <person name="Marriage T."/>
            <person name="Bhattacharya D."/>
            <person name="Klein A.S."/>
            <person name="Badis Y."/>
            <person name="Brodie J."/>
            <person name="Cao Y."/>
            <person name="Collen J."/>
            <person name="Dittami S.M."/>
            <person name="Gachon C.M."/>
            <person name="Green B.R."/>
            <person name="Karpowicz S."/>
            <person name="Kim J.W."/>
            <person name="Kudahl U."/>
            <person name="Lin S."/>
            <person name="Michel G."/>
            <person name="Mittag M."/>
            <person name="Olson B.J."/>
            <person name="Pangilinan J."/>
            <person name="Peng Y."/>
            <person name="Qiu H."/>
            <person name="Shu S."/>
            <person name="Singer J.T."/>
            <person name="Smith A.G."/>
            <person name="Sprecher B.N."/>
            <person name="Wagner V."/>
            <person name="Wang W."/>
            <person name="Wang Z.-Y."/>
            <person name="Yan J."/>
            <person name="Yarish C."/>
            <person name="Zoeuner-Riek S."/>
            <person name="Zhuang Y."/>
            <person name="Zou Y."/>
            <person name="Lindquist E.A."/>
            <person name="Grimwood J."/>
            <person name="Barry K."/>
            <person name="Rokhsar D.S."/>
            <person name="Schmutz J."/>
            <person name="Stiller J.W."/>
            <person name="Grossman A.R."/>
            <person name="Prochnik S.E."/>
        </authorList>
    </citation>
    <scope>NUCLEOTIDE SEQUENCE [LARGE SCALE GENOMIC DNA]</scope>
    <source>
        <strain evidence="2">4086291</strain>
    </source>
</reference>
<feature type="region of interest" description="Disordered" evidence="1">
    <location>
        <begin position="25"/>
        <end position="44"/>
    </location>
</feature>
<dbReference type="Proteomes" id="UP000218209">
    <property type="component" value="Unassembled WGS sequence"/>
</dbReference>
<evidence type="ECO:0000313" key="3">
    <source>
        <dbReference type="Proteomes" id="UP000218209"/>
    </source>
</evidence>
<evidence type="ECO:0000313" key="2">
    <source>
        <dbReference type="EMBL" id="OSX76216.1"/>
    </source>
</evidence>
<protein>
    <recommendedName>
        <fullName evidence="4">Photosystem II Psb31 protein domain-containing protein</fullName>
    </recommendedName>
</protein>
<dbReference type="EMBL" id="KV918875">
    <property type="protein sequence ID" value="OSX76216.1"/>
    <property type="molecule type" value="Genomic_DNA"/>
</dbReference>